<feature type="transmembrane region" description="Helical" evidence="1">
    <location>
        <begin position="27"/>
        <end position="51"/>
    </location>
</feature>
<gene>
    <name evidence="3" type="ORF">QO010_004751</name>
</gene>
<evidence type="ECO:0000313" key="4">
    <source>
        <dbReference type="Proteomes" id="UP001228905"/>
    </source>
</evidence>
<name>A0ABU0IY73_9CAUL</name>
<dbReference type="Pfam" id="PF13400">
    <property type="entry name" value="Tad"/>
    <property type="match status" value="1"/>
</dbReference>
<feature type="domain" description="Putative Flp pilus-assembly TadG-like N-terminal" evidence="2">
    <location>
        <begin position="25"/>
        <end position="71"/>
    </location>
</feature>
<comment type="caution">
    <text evidence="3">The sequence shown here is derived from an EMBL/GenBank/DDBJ whole genome shotgun (WGS) entry which is preliminary data.</text>
</comment>
<sequence>MTRLYRAWSNALGRFLGRWRDARHGGVLVTFAIATPVIAVLVCAAIDLAAVSADKGALQDIADSAALQGAKQLSLADVAGVKERTLAYVEAQITGRLTLLDHAVTITPDARVGTLRVDIAVSRMSFFANMLPPGGWKFNVTATGQQMGQTPLCVLTSGDKAGEKMLLQDGSVMSAAACMVHANADIAVTNFAKLNADVVQTAGTAEGAAGAINPAAQVGAPIITDPFADLDIPEKGLLCNPLDLLPGAGLMILSPGIHCGNITVGKGVTLTLLPGEHFFQKGKLDLRENAVLNGDNVLLTFGSSADFKFEDSAQIRLRGLRSGPFAGFVLMTTRANKGDFEISTDAARELLGTVYIPSATLRIAGSSRIADQSAWTVIVAKSLLMTGSPNLVINANYAGSSVPTPTGVGPGATSVRLAH</sequence>
<dbReference type="RefSeq" id="WP_307353212.1">
    <property type="nucleotide sequence ID" value="NZ_JAUSVS010000017.1"/>
</dbReference>
<keyword evidence="4" id="KW-1185">Reference proteome</keyword>
<dbReference type="EMBL" id="JAUSVS010000017">
    <property type="protein sequence ID" value="MDQ0466954.1"/>
    <property type="molecule type" value="Genomic_DNA"/>
</dbReference>
<keyword evidence="1" id="KW-0472">Membrane</keyword>
<dbReference type="InterPro" id="IPR028087">
    <property type="entry name" value="Tad_N"/>
</dbReference>
<dbReference type="Proteomes" id="UP001228905">
    <property type="component" value="Unassembled WGS sequence"/>
</dbReference>
<keyword evidence="1" id="KW-0812">Transmembrane</keyword>
<accession>A0ABU0IY73</accession>
<organism evidence="3 4">
    <name type="scientific">Caulobacter ginsengisoli</name>
    <dbReference type="NCBI Taxonomy" id="400775"/>
    <lineage>
        <taxon>Bacteria</taxon>
        <taxon>Pseudomonadati</taxon>
        <taxon>Pseudomonadota</taxon>
        <taxon>Alphaproteobacteria</taxon>
        <taxon>Caulobacterales</taxon>
        <taxon>Caulobacteraceae</taxon>
        <taxon>Caulobacter</taxon>
    </lineage>
</organism>
<proteinExistence type="predicted"/>
<evidence type="ECO:0000256" key="1">
    <source>
        <dbReference type="SAM" id="Phobius"/>
    </source>
</evidence>
<evidence type="ECO:0000259" key="2">
    <source>
        <dbReference type="Pfam" id="PF13400"/>
    </source>
</evidence>
<keyword evidence="1" id="KW-1133">Transmembrane helix</keyword>
<evidence type="ECO:0000313" key="3">
    <source>
        <dbReference type="EMBL" id="MDQ0466954.1"/>
    </source>
</evidence>
<reference evidence="3 4" key="1">
    <citation type="submission" date="2023-07" db="EMBL/GenBank/DDBJ databases">
        <title>Genomic Encyclopedia of Type Strains, Phase IV (KMG-IV): sequencing the most valuable type-strain genomes for metagenomic binning, comparative biology and taxonomic classification.</title>
        <authorList>
            <person name="Goeker M."/>
        </authorList>
    </citation>
    <scope>NUCLEOTIDE SEQUENCE [LARGE SCALE GENOMIC DNA]</scope>
    <source>
        <strain evidence="3 4">DSM 18695</strain>
    </source>
</reference>
<protein>
    <submittedName>
        <fullName evidence="3">Flp pilus assembly protein TadG</fullName>
    </submittedName>
</protein>